<dbReference type="RefSeq" id="WP_012408744.1">
    <property type="nucleotide sequence ID" value="NC_010628.1"/>
</dbReference>
<dbReference type="InterPro" id="IPR045024">
    <property type="entry name" value="NDH-2"/>
</dbReference>
<dbReference type="PROSITE" id="PS50042">
    <property type="entry name" value="CNMP_BINDING_3"/>
    <property type="match status" value="1"/>
</dbReference>
<evidence type="ECO:0000313" key="10">
    <source>
        <dbReference type="EMBL" id="ACC80743.1"/>
    </source>
</evidence>
<dbReference type="AlphaFoldDB" id="B2J643"/>
<feature type="coiled-coil region" evidence="8">
    <location>
        <begin position="776"/>
        <end position="803"/>
    </location>
</feature>
<dbReference type="Gene3D" id="3.50.50.100">
    <property type="match status" value="1"/>
</dbReference>
<dbReference type="NCBIfam" id="TIGR02971">
    <property type="entry name" value="heterocyst_DevB"/>
    <property type="match status" value="1"/>
</dbReference>
<gene>
    <name evidence="10" type="ordered locus">Npun_F2138</name>
</gene>
<dbReference type="Gene3D" id="1.10.287.470">
    <property type="entry name" value="Helix hairpin bin"/>
    <property type="match status" value="1"/>
</dbReference>
<dbReference type="EMBL" id="CP001037">
    <property type="protein sequence ID" value="ACC80743.1"/>
    <property type="molecule type" value="Genomic_DNA"/>
</dbReference>
<comment type="catalytic activity">
    <reaction evidence="7">
        <text>a quinone + NADH + H(+) = a quinol + NAD(+)</text>
        <dbReference type="Rhea" id="RHEA:46160"/>
        <dbReference type="ChEBI" id="CHEBI:15378"/>
        <dbReference type="ChEBI" id="CHEBI:24646"/>
        <dbReference type="ChEBI" id="CHEBI:57540"/>
        <dbReference type="ChEBI" id="CHEBI:57945"/>
        <dbReference type="ChEBI" id="CHEBI:132124"/>
        <dbReference type="EC" id="1.6.5.9"/>
    </reaction>
</comment>
<dbReference type="STRING" id="63737.Npun_F2138"/>
<dbReference type="InterPro" id="IPR023753">
    <property type="entry name" value="FAD/NAD-binding_dom"/>
</dbReference>
<dbReference type="EC" id="1.6.5.9" evidence="2"/>
<dbReference type="OrthoDB" id="264111at2"/>
<dbReference type="Pfam" id="PF07992">
    <property type="entry name" value="Pyr_redox_2"/>
    <property type="match status" value="1"/>
</dbReference>
<feature type="domain" description="Cyclic nucleotide-binding" evidence="9">
    <location>
        <begin position="429"/>
        <end position="510"/>
    </location>
</feature>
<comment type="similarity">
    <text evidence="1">Belongs to the NADH dehydrogenase family.</text>
</comment>
<name>B2J643_NOSP7</name>
<evidence type="ECO:0000313" key="11">
    <source>
        <dbReference type="Proteomes" id="UP000001191"/>
    </source>
</evidence>
<dbReference type="Pfam" id="PF00027">
    <property type="entry name" value="cNMP_binding"/>
    <property type="match status" value="1"/>
</dbReference>
<dbReference type="eggNOG" id="COG0845">
    <property type="taxonomic scope" value="Bacteria"/>
</dbReference>
<dbReference type="InterPro" id="IPR058624">
    <property type="entry name" value="MdtA-like_HH"/>
</dbReference>
<keyword evidence="3" id="KW-0285">Flavoprotein</keyword>
<dbReference type="InterPro" id="IPR018490">
    <property type="entry name" value="cNMP-bd_dom_sf"/>
</dbReference>
<dbReference type="InterPro" id="IPR000595">
    <property type="entry name" value="cNMP-bd_dom"/>
</dbReference>
<keyword evidence="11" id="KW-1185">Reference proteome</keyword>
<dbReference type="CDD" id="cd00038">
    <property type="entry name" value="CAP_ED"/>
    <property type="match status" value="1"/>
</dbReference>
<dbReference type="PROSITE" id="PS00888">
    <property type="entry name" value="CNMP_BINDING_1"/>
    <property type="match status" value="1"/>
</dbReference>
<dbReference type="SUPFAM" id="SSF51206">
    <property type="entry name" value="cAMP-binding domain-like"/>
    <property type="match status" value="1"/>
</dbReference>
<evidence type="ECO:0000256" key="4">
    <source>
        <dbReference type="ARBA" id="ARBA00022827"/>
    </source>
</evidence>
<dbReference type="eggNOG" id="COG1252">
    <property type="taxonomic scope" value="Bacteria"/>
</dbReference>
<evidence type="ECO:0000256" key="1">
    <source>
        <dbReference type="ARBA" id="ARBA00005272"/>
    </source>
</evidence>
<dbReference type="HOGENOM" id="CLU_303602_0_0_3"/>
<dbReference type="PANTHER" id="PTHR43706">
    <property type="entry name" value="NADH DEHYDROGENASE"/>
    <property type="match status" value="1"/>
</dbReference>
<proteinExistence type="inferred from homology"/>
<evidence type="ECO:0000256" key="6">
    <source>
        <dbReference type="ARBA" id="ARBA00023027"/>
    </source>
</evidence>
<evidence type="ECO:0000259" key="9">
    <source>
        <dbReference type="PROSITE" id="PS50042"/>
    </source>
</evidence>
<protein>
    <recommendedName>
        <fullName evidence="2">NADH:ubiquinone reductase (non-electrogenic)</fullName>
        <ecNumber evidence="2">1.6.5.9</ecNumber>
    </recommendedName>
</protein>
<evidence type="ECO:0000256" key="5">
    <source>
        <dbReference type="ARBA" id="ARBA00023002"/>
    </source>
</evidence>
<dbReference type="EnsemblBacteria" id="ACC80743">
    <property type="protein sequence ID" value="ACC80743"/>
    <property type="gene ID" value="Npun_F2138"/>
</dbReference>
<reference evidence="11" key="1">
    <citation type="submission" date="2008-04" db="EMBL/GenBank/DDBJ databases">
        <title>Complete sequence of chromosome of Nostoc punctiforme ATCC 29133.</title>
        <authorList>
            <consortium name="US DOE Joint Genome Institute"/>
            <person name="Copeland A."/>
            <person name="Lucas S."/>
            <person name="Lapidus A."/>
            <person name="Glavina del Rio T."/>
            <person name="Dalin E."/>
            <person name="Tice H."/>
            <person name="Pitluck S."/>
            <person name="Chain P."/>
            <person name="Malfatti S."/>
            <person name="Shin M."/>
            <person name="Vergez L."/>
            <person name="Schmutz J."/>
            <person name="Larimer F."/>
            <person name="Land M."/>
            <person name="Hauser L."/>
            <person name="Kyrpides N."/>
            <person name="Kim E."/>
            <person name="Meeks J.C."/>
            <person name="Elhai J."/>
            <person name="Campbell E.L."/>
            <person name="Thiel T."/>
            <person name="Longmire J."/>
            <person name="Potts M."/>
            <person name="Atlas R."/>
        </authorList>
    </citation>
    <scope>NUCLEOTIDE SEQUENCE [LARGE SCALE GENOMIC DNA]</scope>
    <source>
        <strain evidence="11">ATCC 29133 / PCC 73102</strain>
    </source>
</reference>
<dbReference type="PRINTS" id="PR01490">
    <property type="entry name" value="RTXTOXIND"/>
</dbReference>
<keyword evidence="6" id="KW-0520">NAD</keyword>
<accession>B2J643</accession>
<evidence type="ECO:0000256" key="2">
    <source>
        <dbReference type="ARBA" id="ARBA00012637"/>
    </source>
</evidence>
<keyword evidence="5 10" id="KW-0560">Oxidoreductase</keyword>
<keyword evidence="4" id="KW-0274">FAD</keyword>
<organism evidence="10 11">
    <name type="scientific">Nostoc punctiforme (strain ATCC 29133 / PCC 73102)</name>
    <dbReference type="NCBI Taxonomy" id="63737"/>
    <lineage>
        <taxon>Bacteria</taxon>
        <taxon>Bacillati</taxon>
        <taxon>Cyanobacteriota</taxon>
        <taxon>Cyanophyceae</taxon>
        <taxon>Nostocales</taxon>
        <taxon>Nostocaceae</taxon>
        <taxon>Nostoc</taxon>
    </lineage>
</organism>
<dbReference type="SMART" id="SM00100">
    <property type="entry name" value="cNMP"/>
    <property type="match status" value="1"/>
</dbReference>
<dbReference type="SUPFAM" id="SSF51905">
    <property type="entry name" value="FAD/NAD(P)-binding domain"/>
    <property type="match status" value="2"/>
</dbReference>
<evidence type="ECO:0000256" key="7">
    <source>
        <dbReference type="ARBA" id="ARBA00047599"/>
    </source>
</evidence>
<sequence length="980" mass="108534">MSNPIRVVCLGGGYVAMWLTKALRNAIIYKKVEMIVISRDNYHTYHGFIAEMLTGKIQPSQVASPARRIFEPAYFYNAEIENIDVIKQVITTSRSLDGRQYEVSYDHLVISLGSVDDLSRYPGIAEHAMKLKSFNDCYKIRNHIIQMLELAEIETDTEERSRLLTFVVAGGNYGGIEVATELADHFRLLIKKEYRQIAPDEIKVIVIHSGERILSELVRRFPELVRYAENFLHDEFSNLEIITNTRIVAATPEEAILSNGERISTRTIISCTGTAQSPLLDKLPLERDKYGKIVTDEFVRVKGTNNVWAGGDCAAVPLPTGGTCPPLAIYALTCGYQIGGNILRSIESRKLKAYKFTGLGDAVSLGNRHAIAHLKGVPLYGFNAWVAWRIALFIFVPSWERKLRLLVDWSMWPFLGRDIISMKVQEKQSLKKAYFQAGQVIVKQGDIGRCLYLIRNGEVEVLQEMSNGETIIQTIGSGEHFGETSVIENSPHIATVRAKTSVQLVVIDREEALLLSNSLSVFNDTNRLLSSDTFVKENIDEYHAIASDIPRGSIAPVNSVMSATLEAAPWQELPSKAPARIGSSRILTRSESSQPSKFGFLGLASVAALIALSSTTTYLLTSKKVTTPEPKDNAIASQKLEVIALGRLEPAGEIISVAGPVGERIGHLEVAEGDNVKNGQILAYLESYNERLQTRNLAAAKVREIQEQIKTDTLLRQVEAEKSQSEIEQVNTPQLLQIKSQQALIRKAEVELSEVVKTRDRFQYLSQEGAIAKQDFDNKQLIVRQAEENLNQAKATLEQLAQARSSNIRTAQTAFKASQVNLARVDSHSGLEPAKNNLALGQAQLERSIIRAPQDGKVLKVFAHTGEAISQKSILQLGDTQQMFAVAEVYETDVSKVKFGQEAVITSPAFTKPIKGTVDKVGNLVFKNNTIGDDPTAEKDARIVEVKIRLQQSEQVANFSNLQVDVRIQLNNTGKIGAKP</sequence>
<dbReference type="GO" id="GO:0050136">
    <property type="term" value="F:NADH dehydrogenase (quinone) (non-electrogenic) activity"/>
    <property type="evidence" value="ECO:0007669"/>
    <property type="project" value="UniProtKB-EC"/>
</dbReference>
<dbReference type="PANTHER" id="PTHR43706:SF47">
    <property type="entry name" value="EXTERNAL NADH-UBIQUINONE OXIDOREDUCTASE 1, MITOCHONDRIAL-RELATED"/>
    <property type="match status" value="1"/>
</dbReference>
<dbReference type="InterPro" id="IPR014710">
    <property type="entry name" value="RmlC-like_jellyroll"/>
</dbReference>
<dbReference type="KEGG" id="npu:Npun_F2138"/>
<dbReference type="InterPro" id="IPR036188">
    <property type="entry name" value="FAD/NAD-bd_sf"/>
</dbReference>
<dbReference type="Gene3D" id="2.60.120.10">
    <property type="entry name" value="Jelly Rolls"/>
    <property type="match status" value="1"/>
</dbReference>
<dbReference type="Proteomes" id="UP000001191">
    <property type="component" value="Chromosome"/>
</dbReference>
<evidence type="ECO:0000256" key="3">
    <source>
        <dbReference type="ARBA" id="ARBA00022630"/>
    </source>
</evidence>
<dbReference type="InterPro" id="IPR018488">
    <property type="entry name" value="cNMP-bd_CS"/>
</dbReference>
<dbReference type="Pfam" id="PF25876">
    <property type="entry name" value="HH_MFP_RND"/>
    <property type="match status" value="1"/>
</dbReference>
<dbReference type="Gene3D" id="2.40.30.170">
    <property type="match status" value="1"/>
</dbReference>
<keyword evidence="8" id="KW-0175">Coiled coil</keyword>
<reference evidence="10 11" key="2">
    <citation type="journal article" date="2013" name="Plant Physiol.">
        <title>A Nostoc punctiforme Sugar Transporter Necessary to Establish a Cyanobacterium-Plant Symbiosis.</title>
        <authorList>
            <person name="Ekman M."/>
            <person name="Picossi S."/>
            <person name="Campbell E.L."/>
            <person name="Meeks J.C."/>
            <person name="Flores E."/>
        </authorList>
    </citation>
    <scope>NUCLEOTIDE SEQUENCE [LARGE SCALE GENOMIC DNA]</scope>
    <source>
        <strain evidence="11">ATCC 29133 / PCC 73102</strain>
    </source>
</reference>
<evidence type="ECO:0000256" key="8">
    <source>
        <dbReference type="SAM" id="Coils"/>
    </source>
</evidence>
<dbReference type="eggNOG" id="COG0664">
    <property type="taxonomic scope" value="Bacteria"/>
</dbReference>
<dbReference type="InterPro" id="IPR014315">
    <property type="entry name" value="ABC_heterocyst_DevB"/>
</dbReference>